<keyword evidence="3" id="KW-1133">Transmembrane helix</keyword>
<dbReference type="RefSeq" id="WP_346756292.1">
    <property type="nucleotide sequence ID" value="NZ_JAUJEB010000001.1"/>
</dbReference>
<evidence type="ECO:0000256" key="1">
    <source>
        <dbReference type="SAM" id="Coils"/>
    </source>
</evidence>
<dbReference type="EMBL" id="JAUJEB010000001">
    <property type="protein sequence ID" value="MDN5210955.1"/>
    <property type="molecule type" value="Genomic_DNA"/>
</dbReference>
<dbReference type="InterPro" id="IPR025324">
    <property type="entry name" value="DUF4230"/>
</dbReference>
<feature type="transmembrane region" description="Helical" evidence="3">
    <location>
        <begin position="12"/>
        <end position="29"/>
    </location>
</feature>
<protein>
    <submittedName>
        <fullName evidence="4">DUF4230 domain-containing protein</fullName>
    </submittedName>
</protein>
<dbReference type="Proteomes" id="UP001172083">
    <property type="component" value="Unassembled WGS sequence"/>
</dbReference>
<evidence type="ECO:0000256" key="3">
    <source>
        <dbReference type="SAM" id="Phobius"/>
    </source>
</evidence>
<evidence type="ECO:0000313" key="4">
    <source>
        <dbReference type="EMBL" id="MDN5210955.1"/>
    </source>
</evidence>
<keyword evidence="5" id="KW-1185">Reference proteome</keyword>
<evidence type="ECO:0000256" key="2">
    <source>
        <dbReference type="SAM" id="MobiDB-lite"/>
    </source>
</evidence>
<organism evidence="4 5">
    <name type="scientific">Agaribacillus aureus</name>
    <dbReference type="NCBI Taxonomy" id="3051825"/>
    <lineage>
        <taxon>Bacteria</taxon>
        <taxon>Pseudomonadati</taxon>
        <taxon>Bacteroidota</taxon>
        <taxon>Cytophagia</taxon>
        <taxon>Cytophagales</taxon>
        <taxon>Splendidivirgaceae</taxon>
        <taxon>Agaribacillus</taxon>
    </lineage>
</organism>
<dbReference type="Pfam" id="PF14014">
    <property type="entry name" value="DUF4230"/>
    <property type="match status" value="1"/>
</dbReference>
<comment type="caution">
    <text evidence="4">The sequence shown here is derived from an EMBL/GenBank/DDBJ whole genome shotgun (WGS) entry which is preliminary data.</text>
</comment>
<gene>
    <name evidence="4" type="ORF">QQ020_02810</name>
</gene>
<keyword evidence="3" id="KW-0472">Membrane</keyword>
<reference evidence="4" key="1">
    <citation type="submission" date="2023-06" db="EMBL/GenBank/DDBJ databases">
        <title>Genomic of Agaribacillus aureum.</title>
        <authorList>
            <person name="Wang G."/>
        </authorList>
    </citation>
    <scope>NUCLEOTIDE SEQUENCE</scope>
    <source>
        <strain evidence="4">BMA12</strain>
    </source>
</reference>
<keyword evidence="1" id="KW-0175">Coiled coil</keyword>
<keyword evidence="3" id="KW-0812">Transmembrane</keyword>
<evidence type="ECO:0000313" key="5">
    <source>
        <dbReference type="Proteomes" id="UP001172083"/>
    </source>
</evidence>
<sequence length="426" mass="49491">MIFQFIIRNYRIILDVLLVAGAVVAFSFWDPFNFFSVRARVIDTPVSVKSVREIAEFTSAEYYGEVVASINEKASDTLAAAEIKEEFEHLYGEIKEAIDEVKENRESYKKDYGGSSLFGIYKRAFRQLRNQEHYDYTYKVVHKNEKKAIMAIASDTSATLSAYLSGSASPQKRRDHEDYINELVAKNKDKKELVYIGRGWVKAGFDFKDFSENQFTYYEDRKYIVLRGLKPKILDADINPWFIPEKELKGFELFKYKGKLKFQDVARVKKLCKIKLIQDAHDRQILEKATKNAANFFQRFFSEIYDTPIDSVIIGLPYYTEMEQRIMADTLLSDPEINELKQEMNKIYGGKQHPSFETLGEQRMAFAGIMKSINGFVRKTAHMQDTVSWGQLYRIHRQKQTDKEKELTTHNSGMDPDLPEKKNNDG</sequence>
<feature type="region of interest" description="Disordered" evidence="2">
    <location>
        <begin position="400"/>
        <end position="426"/>
    </location>
</feature>
<accession>A0ABT8KZP2</accession>
<proteinExistence type="predicted"/>
<feature type="coiled-coil region" evidence="1">
    <location>
        <begin position="80"/>
        <end position="111"/>
    </location>
</feature>
<name>A0ABT8KZP2_9BACT</name>